<protein>
    <submittedName>
        <fullName evidence="5">Thermonuclease family protein</fullName>
    </submittedName>
</protein>
<dbReference type="PANTHER" id="PTHR12302">
    <property type="entry name" value="EBNA2 BINDING PROTEIN P100"/>
    <property type="match status" value="1"/>
</dbReference>
<dbReference type="InterPro" id="IPR035437">
    <property type="entry name" value="SNase_OB-fold_sf"/>
</dbReference>
<comment type="caution">
    <text evidence="5">The sequence shown here is derived from an EMBL/GenBank/DDBJ whole genome shotgun (WGS) entry which is preliminary data.</text>
</comment>
<dbReference type="Proteomes" id="UP001597511">
    <property type="component" value="Unassembled WGS sequence"/>
</dbReference>
<keyword evidence="2" id="KW-0255">Endonuclease</keyword>
<evidence type="ECO:0000313" key="5">
    <source>
        <dbReference type="EMBL" id="MFD2920375.1"/>
    </source>
</evidence>
<dbReference type="EMBL" id="JBHUOZ010000003">
    <property type="protein sequence ID" value="MFD2920375.1"/>
    <property type="molecule type" value="Genomic_DNA"/>
</dbReference>
<evidence type="ECO:0000256" key="2">
    <source>
        <dbReference type="ARBA" id="ARBA00022759"/>
    </source>
</evidence>
<dbReference type="SMART" id="SM00318">
    <property type="entry name" value="SNc"/>
    <property type="match status" value="1"/>
</dbReference>
<feature type="domain" description="TNase-like" evidence="4">
    <location>
        <begin position="40"/>
        <end position="162"/>
    </location>
</feature>
<dbReference type="InterPro" id="IPR016071">
    <property type="entry name" value="Staphylococal_nuclease_OB-fold"/>
</dbReference>
<dbReference type="Gene3D" id="2.40.50.90">
    <property type="match status" value="1"/>
</dbReference>
<dbReference type="PROSITE" id="PS51257">
    <property type="entry name" value="PROKAR_LIPOPROTEIN"/>
    <property type="match status" value="1"/>
</dbReference>
<reference evidence="6" key="1">
    <citation type="journal article" date="2019" name="Int. J. Syst. Evol. Microbiol.">
        <title>The Global Catalogue of Microorganisms (GCM) 10K type strain sequencing project: providing services to taxonomists for standard genome sequencing and annotation.</title>
        <authorList>
            <consortium name="The Broad Institute Genomics Platform"/>
            <consortium name="The Broad Institute Genome Sequencing Center for Infectious Disease"/>
            <person name="Wu L."/>
            <person name="Ma J."/>
        </authorList>
    </citation>
    <scope>NUCLEOTIDE SEQUENCE [LARGE SCALE GENOMIC DNA]</scope>
    <source>
        <strain evidence="6">KCTC 23299</strain>
    </source>
</reference>
<keyword evidence="3" id="KW-0378">Hydrolase</keyword>
<dbReference type="PROSITE" id="PS50830">
    <property type="entry name" value="TNASE_3"/>
    <property type="match status" value="1"/>
</dbReference>
<dbReference type="RefSeq" id="WP_386098599.1">
    <property type="nucleotide sequence ID" value="NZ_JBHUOZ010000003.1"/>
</dbReference>
<dbReference type="PANTHER" id="PTHR12302:SF3">
    <property type="entry name" value="SERINE_THREONINE-PROTEIN KINASE 31"/>
    <property type="match status" value="1"/>
</dbReference>
<evidence type="ECO:0000256" key="3">
    <source>
        <dbReference type="ARBA" id="ARBA00022801"/>
    </source>
</evidence>
<dbReference type="Pfam" id="PF00565">
    <property type="entry name" value="SNase"/>
    <property type="match status" value="1"/>
</dbReference>
<gene>
    <name evidence="5" type="ORF">ACFS6H_11675</name>
</gene>
<evidence type="ECO:0000259" key="4">
    <source>
        <dbReference type="PROSITE" id="PS50830"/>
    </source>
</evidence>
<keyword evidence="1" id="KW-0540">Nuclease</keyword>
<name>A0ABW6A7I6_9BACT</name>
<evidence type="ECO:0000256" key="1">
    <source>
        <dbReference type="ARBA" id="ARBA00022722"/>
    </source>
</evidence>
<evidence type="ECO:0000313" key="6">
    <source>
        <dbReference type="Proteomes" id="UP001597511"/>
    </source>
</evidence>
<accession>A0ABW6A7I6</accession>
<sequence length="175" mass="20067">MLPSRIIILLFILAACIHFFGRKEKPPAPGFKYGANIPSYQTTYKVVRIKDGDTFVLLAGRQELVVRLAHIDCPEKKQPFSQQAKQFASDLCFGKYVTILHQDVYDRNKRLIAEILLDDGRNVNMELVKNGLAWHYKKYSDNAVYAALEITAREEGVGIWSGTEPVAPWLWRKKR</sequence>
<keyword evidence="6" id="KW-1185">Reference proteome</keyword>
<proteinExistence type="predicted"/>
<dbReference type="SUPFAM" id="SSF50199">
    <property type="entry name" value="Staphylococcal nuclease"/>
    <property type="match status" value="1"/>
</dbReference>
<organism evidence="5 6">
    <name type="scientific">Terrimonas rubra</name>
    <dbReference type="NCBI Taxonomy" id="1035890"/>
    <lineage>
        <taxon>Bacteria</taxon>
        <taxon>Pseudomonadati</taxon>
        <taxon>Bacteroidota</taxon>
        <taxon>Chitinophagia</taxon>
        <taxon>Chitinophagales</taxon>
        <taxon>Chitinophagaceae</taxon>
        <taxon>Terrimonas</taxon>
    </lineage>
</organism>